<protein>
    <submittedName>
        <fullName evidence="2">Uncharacterized protein</fullName>
    </submittedName>
</protein>
<keyword evidence="1" id="KW-0812">Transmembrane</keyword>
<accession>A0AB73H469</accession>
<dbReference type="Proteomes" id="UP000528595">
    <property type="component" value="Unassembled WGS sequence"/>
</dbReference>
<evidence type="ECO:0000256" key="1">
    <source>
        <dbReference type="SAM" id="Phobius"/>
    </source>
</evidence>
<proteinExistence type="predicted"/>
<reference evidence="2" key="1">
    <citation type="submission" date="2020-08" db="EMBL/GenBank/DDBJ databases">
        <title>Studying the diversity of plant-associated saprophytic bacteria and their role in host health and plant-pathogen interactions.</title>
        <authorList>
            <person name="Potnis N."/>
        </authorList>
    </citation>
    <scope>NUCLEOTIDE SEQUENCE</scope>
    <source>
        <strain evidence="2">F21</strain>
    </source>
</reference>
<feature type="transmembrane region" description="Helical" evidence="1">
    <location>
        <begin position="9"/>
        <end position="29"/>
    </location>
</feature>
<sequence>MDRKTSKDFFVVMFVTGAVCGVTAIYLMASGKQAGPMVLALGFAANILLVVSMVELHFVPDVD</sequence>
<organism evidence="2">
    <name type="scientific">Xanthomonas arboricola</name>
    <dbReference type="NCBI Taxonomy" id="56448"/>
    <lineage>
        <taxon>Bacteria</taxon>
        <taxon>Pseudomonadati</taxon>
        <taxon>Pseudomonadota</taxon>
        <taxon>Gammaproteobacteria</taxon>
        <taxon>Lysobacterales</taxon>
        <taxon>Lysobacteraceae</taxon>
        <taxon>Xanthomonas</taxon>
    </lineage>
</organism>
<dbReference type="EMBL" id="JACIIQ010000042">
    <property type="protein sequence ID" value="MBB5672852.1"/>
    <property type="molecule type" value="Genomic_DNA"/>
</dbReference>
<dbReference type="AlphaFoldDB" id="A0AB73H469"/>
<name>A0AB73H469_9XANT</name>
<feature type="transmembrane region" description="Helical" evidence="1">
    <location>
        <begin position="35"/>
        <end position="59"/>
    </location>
</feature>
<dbReference type="RefSeq" id="WP_011345665.1">
    <property type="nucleotide sequence ID" value="NZ_JACIIQ010000042.1"/>
</dbReference>
<keyword evidence="1" id="KW-1133">Transmembrane helix</keyword>
<evidence type="ECO:0000313" key="2">
    <source>
        <dbReference type="EMBL" id="MBB5672852.1"/>
    </source>
</evidence>
<keyword evidence="1" id="KW-0472">Membrane</keyword>
<comment type="caution">
    <text evidence="2">The sequence shown here is derived from an EMBL/GenBank/DDBJ whole genome shotgun (WGS) entry which is preliminary data.</text>
</comment>
<gene>
    <name evidence="2" type="ORF">FHR65_004462</name>
</gene>